<dbReference type="AlphaFoldDB" id="A0A0D3HJQ4"/>
<sequence length="54" mass="6273">MEKWTKKRRLEFKKGRRCPEPQVKQIWNHLGGVEMVDSCGMGHMDEPPGAIHRG</sequence>
<accession>A0A0D3HJQ4</accession>
<keyword evidence="2" id="KW-1185">Reference proteome</keyword>
<dbReference type="Gramene" id="OBART11G07040.1">
    <property type="protein sequence ID" value="OBART11G07040.1"/>
    <property type="gene ID" value="OBART11G07040"/>
</dbReference>
<evidence type="ECO:0000313" key="2">
    <source>
        <dbReference type="Proteomes" id="UP000026960"/>
    </source>
</evidence>
<name>A0A0D3HJQ4_9ORYZ</name>
<evidence type="ECO:0000313" key="1">
    <source>
        <dbReference type="EnsemblPlants" id="OBART11G07040.1"/>
    </source>
</evidence>
<reference evidence="1" key="2">
    <citation type="submission" date="2015-03" db="UniProtKB">
        <authorList>
            <consortium name="EnsemblPlants"/>
        </authorList>
    </citation>
    <scope>IDENTIFICATION</scope>
</reference>
<dbReference type="EnsemblPlants" id="OBART11G07040.1">
    <property type="protein sequence ID" value="OBART11G07040.1"/>
    <property type="gene ID" value="OBART11G07040"/>
</dbReference>
<dbReference type="PaxDb" id="65489-OBART11G07040.1"/>
<dbReference type="HOGENOM" id="CLU_200742_0_0_1"/>
<protein>
    <submittedName>
        <fullName evidence="1">Uncharacterized protein</fullName>
    </submittedName>
</protein>
<dbReference type="Proteomes" id="UP000026960">
    <property type="component" value="Chromosome 11"/>
</dbReference>
<reference evidence="1" key="1">
    <citation type="journal article" date="2009" name="Rice">
        <title>De Novo Next Generation Sequencing of Plant Genomes.</title>
        <authorList>
            <person name="Rounsley S."/>
            <person name="Marri P.R."/>
            <person name="Yu Y."/>
            <person name="He R."/>
            <person name="Sisneros N."/>
            <person name="Goicoechea J.L."/>
            <person name="Lee S.J."/>
            <person name="Angelova A."/>
            <person name="Kudrna D."/>
            <person name="Luo M."/>
            <person name="Affourtit J."/>
            <person name="Desany B."/>
            <person name="Knight J."/>
            <person name="Niazi F."/>
            <person name="Egholm M."/>
            <person name="Wing R.A."/>
        </authorList>
    </citation>
    <scope>NUCLEOTIDE SEQUENCE [LARGE SCALE GENOMIC DNA]</scope>
    <source>
        <strain evidence="1">cv. IRGC 105608</strain>
    </source>
</reference>
<organism evidence="1">
    <name type="scientific">Oryza barthii</name>
    <dbReference type="NCBI Taxonomy" id="65489"/>
    <lineage>
        <taxon>Eukaryota</taxon>
        <taxon>Viridiplantae</taxon>
        <taxon>Streptophyta</taxon>
        <taxon>Embryophyta</taxon>
        <taxon>Tracheophyta</taxon>
        <taxon>Spermatophyta</taxon>
        <taxon>Magnoliopsida</taxon>
        <taxon>Liliopsida</taxon>
        <taxon>Poales</taxon>
        <taxon>Poaceae</taxon>
        <taxon>BOP clade</taxon>
        <taxon>Oryzoideae</taxon>
        <taxon>Oryzeae</taxon>
        <taxon>Oryzinae</taxon>
        <taxon>Oryza</taxon>
    </lineage>
</organism>
<proteinExistence type="predicted"/>